<organism evidence="2 3">
    <name type="scientific">Miscanthus lutarioriparius</name>
    <dbReference type="NCBI Taxonomy" id="422564"/>
    <lineage>
        <taxon>Eukaryota</taxon>
        <taxon>Viridiplantae</taxon>
        <taxon>Streptophyta</taxon>
        <taxon>Embryophyta</taxon>
        <taxon>Tracheophyta</taxon>
        <taxon>Spermatophyta</taxon>
        <taxon>Magnoliopsida</taxon>
        <taxon>Liliopsida</taxon>
        <taxon>Poales</taxon>
        <taxon>Poaceae</taxon>
        <taxon>PACMAD clade</taxon>
        <taxon>Panicoideae</taxon>
        <taxon>Andropogonodae</taxon>
        <taxon>Andropogoneae</taxon>
        <taxon>Saccharinae</taxon>
        <taxon>Miscanthus</taxon>
    </lineage>
</organism>
<protein>
    <submittedName>
        <fullName evidence="2">Uncharacterized protein</fullName>
    </submittedName>
</protein>
<accession>A0A811QEB6</accession>
<evidence type="ECO:0000313" key="3">
    <source>
        <dbReference type="Proteomes" id="UP000604825"/>
    </source>
</evidence>
<dbReference type="AlphaFoldDB" id="A0A811QEB6"/>
<name>A0A811QEB6_9POAL</name>
<dbReference type="Proteomes" id="UP000604825">
    <property type="component" value="Unassembled WGS sequence"/>
</dbReference>
<keyword evidence="3" id="KW-1185">Reference proteome</keyword>
<reference evidence="2" key="1">
    <citation type="submission" date="2020-10" db="EMBL/GenBank/DDBJ databases">
        <authorList>
            <person name="Han B."/>
            <person name="Lu T."/>
            <person name="Zhao Q."/>
            <person name="Huang X."/>
            <person name="Zhao Y."/>
        </authorList>
    </citation>
    <scope>NUCLEOTIDE SEQUENCE</scope>
</reference>
<gene>
    <name evidence="2" type="ORF">NCGR_LOCUS37967</name>
</gene>
<evidence type="ECO:0000313" key="2">
    <source>
        <dbReference type="EMBL" id="CAD6254363.1"/>
    </source>
</evidence>
<evidence type="ECO:0000256" key="1">
    <source>
        <dbReference type="SAM" id="MobiDB-lite"/>
    </source>
</evidence>
<dbReference type="EMBL" id="CAJGYO010000009">
    <property type="protein sequence ID" value="CAD6254363.1"/>
    <property type="molecule type" value="Genomic_DNA"/>
</dbReference>
<feature type="region of interest" description="Disordered" evidence="1">
    <location>
        <begin position="66"/>
        <end position="92"/>
    </location>
</feature>
<comment type="caution">
    <text evidence="2">The sequence shown here is derived from an EMBL/GenBank/DDBJ whole genome shotgun (WGS) entry which is preliminary data.</text>
</comment>
<proteinExistence type="predicted"/>
<sequence>MPALFGACRCHPHMPMLRSRRCYRREIGLEEAPVKQIGAGKQICSRGTGRRRPGEQIGAGDWLWREKKEGKAGDDAGTENLRASRRRSRGADEMKLRALNGVSSAFHRLGTRAARFPPHETLFLSLLINRLPTQLIC</sequence>